<dbReference type="FunCoup" id="A7RPN1">
    <property type="interactions" value="10"/>
</dbReference>
<keyword evidence="2" id="KW-1185">Reference proteome</keyword>
<dbReference type="InParanoid" id="A7RPN1"/>
<evidence type="ECO:0000313" key="1">
    <source>
        <dbReference type="EMBL" id="EDO46537.1"/>
    </source>
</evidence>
<dbReference type="AlphaFoldDB" id="A7RPN1"/>
<dbReference type="PANTHER" id="PTHR14286">
    <property type="entry name" value="GENE, 49355-RELATED"/>
    <property type="match status" value="1"/>
</dbReference>
<evidence type="ECO:0000313" key="2">
    <source>
        <dbReference type="Proteomes" id="UP000001593"/>
    </source>
</evidence>
<dbReference type="OMA" id="EKESPIW"/>
<protein>
    <submittedName>
        <fullName evidence="1">Uncharacterized protein</fullName>
    </submittedName>
</protein>
<dbReference type="PANTHER" id="PTHR14286:SF2">
    <property type="entry name" value="CENTROSOMAL PROTEIN 15 KDA"/>
    <property type="match status" value="1"/>
</dbReference>
<sequence>MSGSHSDKYNNSLLAESKLHHKHDEILAKRELLLASGELLEKNRTKNQKTIKTSFIKAKARNDQIVQELEATHKSLKKRTNESNDPTFLAMRNNYMGVVEKESPIWLARAQSDMS</sequence>
<dbReference type="Pfam" id="PF15134">
    <property type="entry name" value="CEP15-like"/>
    <property type="match status" value="1"/>
</dbReference>
<name>A7RPN1_NEMVE</name>
<dbReference type="Proteomes" id="UP000001593">
    <property type="component" value="Unassembled WGS sequence"/>
</dbReference>
<dbReference type="KEGG" id="nve:5518720"/>
<dbReference type="EMBL" id="DS469526">
    <property type="protein sequence ID" value="EDO46537.1"/>
    <property type="molecule type" value="Genomic_DNA"/>
</dbReference>
<dbReference type="InterPro" id="IPR028006">
    <property type="entry name" value="CEP15-like"/>
</dbReference>
<dbReference type="HOGENOM" id="CLU_2111736_0_0_1"/>
<gene>
    <name evidence="1" type="ORF">NEMVEDRAFT_v1g239811</name>
</gene>
<accession>A7RPN1</accession>
<dbReference type="PhylomeDB" id="A7RPN1"/>
<organism evidence="1 2">
    <name type="scientific">Nematostella vectensis</name>
    <name type="common">Starlet sea anemone</name>
    <dbReference type="NCBI Taxonomy" id="45351"/>
    <lineage>
        <taxon>Eukaryota</taxon>
        <taxon>Metazoa</taxon>
        <taxon>Cnidaria</taxon>
        <taxon>Anthozoa</taxon>
        <taxon>Hexacorallia</taxon>
        <taxon>Actiniaria</taxon>
        <taxon>Edwardsiidae</taxon>
        <taxon>Nematostella</taxon>
    </lineage>
</organism>
<reference evidence="1 2" key="1">
    <citation type="journal article" date="2007" name="Science">
        <title>Sea anemone genome reveals ancestral eumetazoan gene repertoire and genomic organization.</title>
        <authorList>
            <person name="Putnam N.H."/>
            <person name="Srivastava M."/>
            <person name="Hellsten U."/>
            <person name="Dirks B."/>
            <person name="Chapman J."/>
            <person name="Salamov A."/>
            <person name="Terry A."/>
            <person name="Shapiro H."/>
            <person name="Lindquist E."/>
            <person name="Kapitonov V.V."/>
            <person name="Jurka J."/>
            <person name="Genikhovich G."/>
            <person name="Grigoriev I.V."/>
            <person name="Lucas S.M."/>
            <person name="Steele R.E."/>
            <person name="Finnerty J.R."/>
            <person name="Technau U."/>
            <person name="Martindale M.Q."/>
            <person name="Rokhsar D.S."/>
        </authorList>
    </citation>
    <scope>NUCLEOTIDE SEQUENCE [LARGE SCALE GENOMIC DNA]</scope>
    <source>
        <strain evidence="2">CH2 X CH6</strain>
    </source>
</reference>
<dbReference type="OrthoDB" id="9871079at2759"/>
<proteinExistence type="predicted"/>